<organism evidence="1 2">
    <name type="scientific">Caulifigura coniformis</name>
    <dbReference type="NCBI Taxonomy" id="2527983"/>
    <lineage>
        <taxon>Bacteria</taxon>
        <taxon>Pseudomonadati</taxon>
        <taxon>Planctomycetota</taxon>
        <taxon>Planctomycetia</taxon>
        <taxon>Planctomycetales</taxon>
        <taxon>Planctomycetaceae</taxon>
        <taxon>Caulifigura</taxon>
    </lineage>
</organism>
<reference evidence="1 2" key="1">
    <citation type="submission" date="2019-02" db="EMBL/GenBank/DDBJ databases">
        <title>Deep-cultivation of Planctomycetes and their phenomic and genomic characterization uncovers novel biology.</title>
        <authorList>
            <person name="Wiegand S."/>
            <person name="Jogler M."/>
            <person name="Boedeker C."/>
            <person name="Pinto D."/>
            <person name="Vollmers J."/>
            <person name="Rivas-Marin E."/>
            <person name="Kohn T."/>
            <person name="Peeters S.H."/>
            <person name="Heuer A."/>
            <person name="Rast P."/>
            <person name="Oberbeckmann S."/>
            <person name="Bunk B."/>
            <person name="Jeske O."/>
            <person name="Meyerdierks A."/>
            <person name="Storesund J.E."/>
            <person name="Kallscheuer N."/>
            <person name="Luecker S."/>
            <person name="Lage O.M."/>
            <person name="Pohl T."/>
            <person name="Merkel B.J."/>
            <person name="Hornburger P."/>
            <person name="Mueller R.-W."/>
            <person name="Bruemmer F."/>
            <person name="Labrenz M."/>
            <person name="Spormann A.M."/>
            <person name="Op den Camp H."/>
            <person name="Overmann J."/>
            <person name="Amann R."/>
            <person name="Jetten M.S.M."/>
            <person name="Mascher T."/>
            <person name="Medema M.H."/>
            <person name="Devos D.P."/>
            <person name="Kaster A.-K."/>
            <person name="Ovreas L."/>
            <person name="Rohde M."/>
            <person name="Galperin M.Y."/>
            <person name="Jogler C."/>
        </authorList>
    </citation>
    <scope>NUCLEOTIDE SEQUENCE [LARGE SCALE GENOMIC DNA]</scope>
    <source>
        <strain evidence="1 2">Pan44</strain>
    </source>
</reference>
<dbReference type="EMBL" id="CP036271">
    <property type="protein sequence ID" value="QDT56699.1"/>
    <property type="molecule type" value="Genomic_DNA"/>
</dbReference>
<dbReference type="AlphaFoldDB" id="A0A517SKP3"/>
<dbReference type="RefSeq" id="WP_231754142.1">
    <property type="nucleotide sequence ID" value="NZ_CP036271.1"/>
</dbReference>
<dbReference type="Proteomes" id="UP000315700">
    <property type="component" value="Chromosome"/>
</dbReference>
<dbReference type="KEGG" id="ccos:Pan44_47560"/>
<gene>
    <name evidence="1" type="ORF">Pan44_47560</name>
</gene>
<keyword evidence="2" id="KW-1185">Reference proteome</keyword>
<dbReference type="InParanoid" id="A0A517SKP3"/>
<name>A0A517SKP3_9PLAN</name>
<protein>
    <submittedName>
        <fullName evidence="1">Uncharacterized protein</fullName>
    </submittedName>
</protein>
<evidence type="ECO:0000313" key="1">
    <source>
        <dbReference type="EMBL" id="QDT56699.1"/>
    </source>
</evidence>
<proteinExistence type="predicted"/>
<evidence type="ECO:0000313" key="2">
    <source>
        <dbReference type="Proteomes" id="UP000315700"/>
    </source>
</evidence>
<sequence>MVDFNRLPKSFRSHLEVDATSVNDAKAMRDRYLPSEELASQAVAALPDVLRHAPDLADTLAMLAVDPRMTKALGGEAGAALILGLACDRLRQERA</sequence>
<accession>A0A517SKP3</accession>